<keyword evidence="2" id="KW-1003">Cell membrane</keyword>
<dbReference type="EMBL" id="JADIKG010000013">
    <property type="protein sequence ID" value="MFK2875065.1"/>
    <property type="molecule type" value="Genomic_DNA"/>
</dbReference>
<dbReference type="RefSeq" id="WP_284395953.1">
    <property type="nucleotide sequence ID" value="NZ_BSNQ01000003.1"/>
</dbReference>
<protein>
    <submittedName>
        <fullName evidence="8">MASE1 domain-containing protein</fullName>
    </submittedName>
</protein>
<evidence type="ECO:0000313" key="9">
    <source>
        <dbReference type="Proteomes" id="UP001620405"/>
    </source>
</evidence>
<evidence type="ECO:0000256" key="2">
    <source>
        <dbReference type="ARBA" id="ARBA00022475"/>
    </source>
</evidence>
<feature type="transmembrane region" description="Helical" evidence="6">
    <location>
        <begin position="156"/>
        <end position="177"/>
    </location>
</feature>
<evidence type="ECO:0000259" key="7">
    <source>
        <dbReference type="Pfam" id="PF05231"/>
    </source>
</evidence>
<dbReference type="Pfam" id="PF05231">
    <property type="entry name" value="MASE1"/>
    <property type="match status" value="1"/>
</dbReference>
<evidence type="ECO:0000256" key="6">
    <source>
        <dbReference type="SAM" id="Phobius"/>
    </source>
</evidence>
<comment type="subcellular location">
    <subcellularLocation>
        <location evidence="1">Cell membrane</location>
        <topology evidence="1">Multi-pass membrane protein</topology>
    </subcellularLocation>
</comment>
<gene>
    <name evidence="8" type="ORF">ISP13_16100</name>
</gene>
<evidence type="ECO:0000256" key="4">
    <source>
        <dbReference type="ARBA" id="ARBA00022989"/>
    </source>
</evidence>
<feature type="transmembrane region" description="Helical" evidence="6">
    <location>
        <begin position="78"/>
        <end position="99"/>
    </location>
</feature>
<keyword evidence="3 6" id="KW-0812">Transmembrane</keyword>
<evidence type="ECO:0000313" key="8">
    <source>
        <dbReference type="EMBL" id="MFK2875065.1"/>
    </source>
</evidence>
<evidence type="ECO:0000256" key="5">
    <source>
        <dbReference type="ARBA" id="ARBA00023136"/>
    </source>
</evidence>
<keyword evidence="5 6" id="KW-0472">Membrane</keyword>
<dbReference type="Proteomes" id="UP001620405">
    <property type="component" value="Unassembled WGS sequence"/>
</dbReference>
<sequence length="551" mass="61855">MLKSIADNKWLRQIAVFVGYAVAFAILRPYSNANWFLLGGLRLSCLILLPYRYWPTLVLAELTPLVYYNYLCLDQLGLAWTIFNSIPSILYAMPAVWWCRKKLSLFPSKRLVRVNALLICIFLASAIWTAMFFAVLSIVFAFPAPTPPFHFHVLQIAQIFLGRYAGILAVVPIALAVRLQKPAPLMTHLIQWAKSRLTLETVVLLLPTLAVLVWINHHASQDARPIIRMAMFLPVAWLTMKHGWRAAAFGIPAVMACIYPELEARPDTLDIAGAQALITFSSTCLFALGAHITAQNAAEAQERMNAKVAVKLAQQGLYLCEIRMRQSAQALEQIGGMLQLTQTRLLNRFKHMLPATEGQNYYKQAAATQSQVYRLAESMHPTVWRERGLPAALRETIARTLDEAGFAYRFELKGRGLSQLSPSVHAAIYRLACEAVVYICEQQAWSTIMISLRGGHTNSQQWAVLRVEGLVNHSDINDPVFKKFESQQLASKLGANGLDTDAMRDHVRLYDGELHVRTRDDKLQITALIHDANQQVRESHGAPPALKLYIS</sequence>
<feature type="transmembrane region" description="Helical" evidence="6">
    <location>
        <begin position="35"/>
        <end position="54"/>
    </location>
</feature>
<dbReference type="InterPro" id="IPR007895">
    <property type="entry name" value="MASE1"/>
</dbReference>
<keyword evidence="9" id="KW-1185">Reference proteome</keyword>
<keyword evidence="4 6" id="KW-1133">Transmembrane helix</keyword>
<feature type="domain" description="MASE1" evidence="7">
    <location>
        <begin position="14"/>
        <end position="254"/>
    </location>
</feature>
<organism evidence="8 9">
    <name type="scientific">Dyella lipolytica</name>
    <dbReference type="NCBI Taxonomy" id="1867835"/>
    <lineage>
        <taxon>Bacteria</taxon>
        <taxon>Pseudomonadati</taxon>
        <taxon>Pseudomonadota</taxon>
        <taxon>Gammaproteobacteria</taxon>
        <taxon>Lysobacterales</taxon>
        <taxon>Rhodanobacteraceae</taxon>
        <taxon>Dyella</taxon>
    </lineage>
</organism>
<evidence type="ECO:0000256" key="1">
    <source>
        <dbReference type="ARBA" id="ARBA00004651"/>
    </source>
</evidence>
<feature type="transmembrane region" description="Helical" evidence="6">
    <location>
        <begin position="111"/>
        <end position="144"/>
    </location>
</feature>
<name>A0ABW8IYF4_9GAMM</name>
<feature type="transmembrane region" description="Helical" evidence="6">
    <location>
        <begin position="197"/>
        <end position="215"/>
    </location>
</feature>
<accession>A0ABW8IYF4</accession>
<feature type="transmembrane region" description="Helical" evidence="6">
    <location>
        <begin position="12"/>
        <end position="28"/>
    </location>
</feature>
<proteinExistence type="predicted"/>
<reference evidence="8 9" key="1">
    <citation type="submission" date="2020-10" db="EMBL/GenBank/DDBJ databases">
        <title>Phylogeny of dyella-like bacteria.</title>
        <authorList>
            <person name="Fu J."/>
        </authorList>
    </citation>
    <scope>NUCLEOTIDE SEQUENCE [LARGE SCALE GENOMIC DNA]</scope>
    <source>
        <strain evidence="8 9">DHOB07</strain>
    </source>
</reference>
<comment type="caution">
    <text evidence="8">The sequence shown here is derived from an EMBL/GenBank/DDBJ whole genome shotgun (WGS) entry which is preliminary data.</text>
</comment>
<evidence type="ECO:0000256" key="3">
    <source>
        <dbReference type="ARBA" id="ARBA00022692"/>
    </source>
</evidence>